<keyword evidence="1" id="KW-0732">Signal</keyword>
<sequence>MKIIVVMMMLLVAFFAAALAEKTIEDVALDLVAARGDDEDCHGFLGWCSGSDKKCCKGYVCNLWCRYDLDGKK</sequence>
<evidence type="ECO:0000256" key="1">
    <source>
        <dbReference type="SAM" id="SignalP"/>
    </source>
</evidence>
<accession>A0A088BPQ6</accession>
<reference evidence="2" key="1">
    <citation type="submission" date="2012-11" db="EMBL/GenBank/DDBJ databases">
        <authorList>
            <person name="Chen J."/>
            <person name="Li Q."/>
            <person name="He Y."/>
            <person name="Liang H."/>
        </authorList>
    </citation>
    <scope>NUCLEOTIDE SEQUENCE</scope>
</reference>
<dbReference type="EMBL" id="KC145708">
    <property type="protein sequence ID" value="AHF45856.1"/>
    <property type="molecule type" value="mRNA"/>
</dbReference>
<feature type="signal peptide" evidence="1">
    <location>
        <begin position="1"/>
        <end position="20"/>
    </location>
</feature>
<proteinExistence type="evidence at transcript level"/>
<name>A0A088BPQ6_HETVE</name>
<evidence type="ECO:0000313" key="2">
    <source>
        <dbReference type="EMBL" id="AHF45856.1"/>
    </source>
</evidence>
<protein>
    <submittedName>
        <fullName evidence="2">Secretory peptide</fullName>
    </submittedName>
</protein>
<dbReference type="SUPFAM" id="SSF57059">
    <property type="entry name" value="omega toxin-like"/>
    <property type="match status" value="1"/>
</dbReference>
<organism evidence="2">
    <name type="scientific">Heteropoda venatoria</name>
    <name type="common">Brown huntsman spider</name>
    <name type="synonym">Aranea venatoria</name>
    <dbReference type="NCBI Taxonomy" id="152925"/>
    <lineage>
        <taxon>Eukaryota</taxon>
        <taxon>Metazoa</taxon>
        <taxon>Ecdysozoa</taxon>
        <taxon>Arthropoda</taxon>
        <taxon>Chelicerata</taxon>
        <taxon>Arachnida</taxon>
        <taxon>Araneae</taxon>
        <taxon>Araneomorphae</taxon>
        <taxon>Entelegynae</taxon>
        <taxon>Dionycha</taxon>
        <taxon>Sparassidae</taxon>
        <taxon>Heteropoda</taxon>
    </lineage>
</organism>
<feature type="chain" id="PRO_5001836379" evidence="1">
    <location>
        <begin position="21"/>
        <end position="73"/>
    </location>
</feature>
<dbReference type="AlphaFoldDB" id="A0A088BPQ6"/>